<dbReference type="EMBL" id="JACASE010000017">
    <property type="protein sequence ID" value="KAF6397941.1"/>
    <property type="molecule type" value="Genomic_DNA"/>
</dbReference>
<sequence>MIKEFRGWESQEKWAFSLLLVQTDSCLPRPETPRPPASRSPLPPPPEVELQSGKISRDSEPGAGPQAESAPASSAAPVSPTRRRALDRYLTLRSSGWIPDGRGRWVKDENVEFDSDEEEPPDPPLD</sequence>
<dbReference type="PANTHER" id="PTHR32297">
    <property type="entry name" value="SODIUM CHANNEL MODIFIER 1"/>
    <property type="match status" value="1"/>
</dbReference>
<evidence type="ECO:0000259" key="2">
    <source>
        <dbReference type="Pfam" id="PF15805"/>
    </source>
</evidence>
<dbReference type="GO" id="GO:0005634">
    <property type="term" value="C:nucleus"/>
    <property type="evidence" value="ECO:0007669"/>
    <property type="project" value="TreeGrafter"/>
</dbReference>
<evidence type="ECO:0000313" key="3">
    <source>
        <dbReference type="EMBL" id="KAF6397941.1"/>
    </source>
</evidence>
<feature type="domain" description="Sodium channel modifier 1 acidic C-terminal" evidence="2">
    <location>
        <begin position="79"/>
        <end position="123"/>
    </location>
</feature>
<evidence type="ECO:0000313" key="4">
    <source>
        <dbReference type="Proteomes" id="UP000593571"/>
    </source>
</evidence>
<gene>
    <name evidence="3" type="ORF">HJG63_017252</name>
</gene>
<proteinExistence type="predicted"/>
<dbReference type="GO" id="GO:0034220">
    <property type="term" value="P:monoatomic ion transmembrane transport"/>
    <property type="evidence" value="ECO:0007669"/>
    <property type="project" value="UniProtKB-KW"/>
</dbReference>
<feature type="compositionally biased region" description="Pro residues" evidence="1">
    <location>
        <begin position="33"/>
        <end position="47"/>
    </location>
</feature>
<feature type="compositionally biased region" description="Basic and acidic residues" evidence="1">
    <location>
        <begin position="101"/>
        <end position="110"/>
    </location>
</feature>
<keyword evidence="3" id="KW-0407">Ion channel</keyword>
<dbReference type="InterPro" id="IPR031625">
    <property type="entry name" value="SCNM1_acidic"/>
</dbReference>
<organism evidence="3 4">
    <name type="scientific">Rousettus aegyptiacus</name>
    <name type="common">Egyptian fruit bat</name>
    <name type="synonym">Pteropus aegyptiacus</name>
    <dbReference type="NCBI Taxonomy" id="9407"/>
    <lineage>
        <taxon>Eukaryota</taxon>
        <taxon>Metazoa</taxon>
        <taxon>Chordata</taxon>
        <taxon>Craniata</taxon>
        <taxon>Vertebrata</taxon>
        <taxon>Euteleostomi</taxon>
        <taxon>Mammalia</taxon>
        <taxon>Eutheria</taxon>
        <taxon>Laurasiatheria</taxon>
        <taxon>Chiroptera</taxon>
        <taxon>Yinpterochiroptera</taxon>
        <taxon>Pteropodoidea</taxon>
        <taxon>Pteropodidae</taxon>
        <taxon>Rousettinae</taxon>
        <taxon>Rousettus</taxon>
    </lineage>
</organism>
<feature type="region of interest" description="Disordered" evidence="1">
    <location>
        <begin position="95"/>
        <end position="126"/>
    </location>
</feature>
<dbReference type="GO" id="GO:0008380">
    <property type="term" value="P:RNA splicing"/>
    <property type="evidence" value="ECO:0007669"/>
    <property type="project" value="InterPro"/>
</dbReference>
<accession>A0A7J8BHI0</accession>
<dbReference type="Proteomes" id="UP000593571">
    <property type="component" value="Unassembled WGS sequence"/>
</dbReference>
<dbReference type="AlphaFoldDB" id="A0A7J8BHI0"/>
<evidence type="ECO:0000256" key="1">
    <source>
        <dbReference type="SAM" id="MobiDB-lite"/>
    </source>
</evidence>
<comment type="caution">
    <text evidence="3">The sequence shown here is derived from an EMBL/GenBank/DDBJ whole genome shotgun (WGS) entry which is preliminary data.</text>
</comment>
<feature type="compositionally biased region" description="Acidic residues" evidence="1">
    <location>
        <begin position="111"/>
        <end position="126"/>
    </location>
</feature>
<dbReference type="InterPro" id="IPR033570">
    <property type="entry name" value="SCNM1"/>
</dbReference>
<keyword evidence="4" id="KW-1185">Reference proteome</keyword>
<protein>
    <submittedName>
        <fullName evidence="3">Sodium channel modifier 1</fullName>
    </submittedName>
</protein>
<feature type="region of interest" description="Disordered" evidence="1">
    <location>
        <begin position="26"/>
        <end position="82"/>
    </location>
</feature>
<dbReference type="Pfam" id="PF15805">
    <property type="entry name" value="SCNM1_acidic"/>
    <property type="match status" value="1"/>
</dbReference>
<dbReference type="PANTHER" id="PTHR32297:SF1">
    <property type="entry name" value="SODIUM CHANNEL MODIFIER 1"/>
    <property type="match status" value="1"/>
</dbReference>
<feature type="compositionally biased region" description="Low complexity" evidence="1">
    <location>
        <begin position="61"/>
        <end position="80"/>
    </location>
</feature>
<keyword evidence="3" id="KW-0406">Ion transport</keyword>
<reference evidence="3 4" key="1">
    <citation type="journal article" date="2020" name="Nature">
        <title>Six reference-quality genomes reveal evolution of bat adaptations.</title>
        <authorList>
            <person name="Jebb D."/>
            <person name="Huang Z."/>
            <person name="Pippel M."/>
            <person name="Hughes G.M."/>
            <person name="Lavrichenko K."/>
            <person name="Devanna P."/>
            <person name="Winkler S."/>
            <person name="Jermiin L.S."/>
            <person name="Skirmuntt E.C."/>
            <person name="Katzourakis A."/>
            <person name="Burkitt-Gray L."/>
            <person name="Ray D.A."/>
            <person name="Sullivan K.A.M."/>
            <person name="Roscito J.G."/>
            <person name="Kirilenko B.M."/>
            <person name="Davalos L.M."/>
            <person name="Corthals A.P."/>
            <person name="Power M.L."/>
            <person name="Jones G."/>
            <person name="Ransome R.D."/>
            <person name="Dechmann D.K.N."/>
            <person name="Locatelli A.G."/>
            <person name="Puechmaille S.J."/>
            <person name="Fedrigo O."/>
            <person name="Jarvis E.D."/>
            <person name="Hiller M."/>
            <person name="Vernes S.C."/>
            <person name="Myers E.W."/>
            <person name="Teeling E.C."/>
        </authorList>
    </citation>
    <scope>NUCLEOTIDE SEQUENCE [LARGE SCALE GENOMIC DNA]</scope>
    <source>
        <strain evidence="3">MRouAeg1</strain>
        <tissue evidence="3">Muscle</tissue>
    </source>
</reference>
<name>A0A7J8BHI0_ROUAE</name>
<keyword evidence="3" id="KW-0813">Transport</keyword>